<protein>
    <recommendedName>
        <fullName evidence="4">SdpI family protein</fullName>
    </recommendedName>
</protein>
<accession>A0A7W8QM93</accession>
<sequence length="105" mass="10544">MSDWAAAGSFFVLLAGFLAWTARHSVRPGVDIRTGPGVRVPATLASEQAWHAAHLRARPFFLAGAAVALVAGAVFLARAALGAVTAVLAIGAARGISAARAATGP</sequence>
<evidence type="ECO:0000313" key="3">
    <source>
        <dbReference type="Proteomes" id="UP000572635"/>
    </source>
</evidence>
<gene>
    <name evidence="2" type="ORF">HDA36_002477</name>
</gene>
<keyword evidence="3" id="KW-1185">Reference proteome</keyword>
<dbReference type="InterPro" id="IPR025962">
    <property type="entry name" value="SdpI/YhfL"/>
</dbReference>
<dbReference type="Pfam" id="PF13630">
    <property type="entry name" value="SdpI"/>
    <property type="match status" value="1"/>
</dbReference>
<comment type="caution">
    <text evidence="2">The sequence shown here is derived from an EMBL/GenBank/DDBJ whole genome shotgun (WGS) entry which is preliminary data.</text>
</comment>
<dbReference type="RefSeq" id="WP_184391966.1">
    <property type="nucleotide sequence ID" value="NZ_BAAAJD010000042.1"/>
</dbReference>
<name>A0A7W8QM93_9ACTN</name>
<keyword evidence="1" id="KW-0812">Transmembrane</keyword>
<dbReference type="AlphaFoldDB" id="A0A7W8QM93"/>
<dbReference type="EMBL" id="JACHDB010000001">
    <property type="protein sequence ID" value="MBB5432393.1"/>
    <property type="molecule type" value="Genomic_DNA"/>
</dbReference>
<dbReference type="Proteomes" id="UP000572635">
    <property type="component" value="Unassembled WGS sequence"/>
</dbReference>
<reference evidence="2 3" key="1">
    <citation type="submission" date="2020-08" db="EMBL/GenBank/DDBJ databases">
        <title>Sequencing the genomes of 1000 actinobacteria strains.</title>
        <authorList>
            <person name="Klenk H.-P."/>
        </authorList>
    </citation>
    <scope>NUCLEOTIDE SEQUENCE [LARGE SCALE GENOMIC DNA]</scope>
    <source>
        <strain evidence="2 3">DSM 44551</strain>
    </source>
</reference>
<evidence type="ECO:0000256" key="1">
    <source>
        <dbReference type="SAM" id="Phobius"/>
    </source>
</evidence>
<evidence type="ECO:0000313" key="2">
    <source>
        <dbReference type="EMBL" id="MBB5432393.1"/>
    </source>
</evidence>
<keyword evidence="1" id="KW-0472">Membrane</keyword>
<feature type="transmembrane region" description="Helical" evidence="1">
    <location>
        <begin position="60"/>
        <end position="90"/>
    </location>
</feature>
<evidence type="ECO:0008006" key="4">
    <source>
        <dbReference type="Google" id="ProtNLM"/>
    </source>
</evidence>
<keyword evidence="1" id="KW-1133">Transmembrane helix</keyword>
<proteinExistence type="predicted"/>
<organism evidence="2 3">
    <name type="scientific">Nocardiopsis composta</name>
    <dbReference type="NCBI Taxonomy" id="157465"/>
    <lineage>
        <taxon>Bacteria</taxon>
        <taxon>Bacillati</taxon>
        <taxon>Actinomycetota</taxon>
        <taxon>Actinomycetes</taxon>
        <taxon>Streptosporangiales</taxon>
        <taxon>Nocardiopsidaceae</taxon>
        <taxon>Nocardiopsis</taxon>
    </lineage>
</organism>